<dbReference type="eggNOG" id="ENOG502QPS1">
    <property type="taxonomic scope" value="Eukaryota"/>
</dbReference>
<keyword evidence="3" id="KW-0663">Pyridoxal phosphate</keyword>
<evidence type="ECO:0000313" key="6">
    <source>
        <dbReference type="Proteomes" id="UP000001514"/>
    </source>
</evidence>
<evidence type="ECO:0000256" key="2">
    <source>
        <dbReference type="ARBA" id="ARBA00008639"/>
    </source>
</evidence>
<protein>
    <recommendedName>
        <fullName evidence="4">Tryptophan synthase beta chain-like PALP domain-containing protein</fullName>
    </recommendedName>
</protein>
<dbReference type="KEGG" id="smo:SELMODRAFT_76920"/>
<feature type="domain" description="Tryptophan synthase beta chain-like PALP" evidence="4">
    <location>
        <begin position="8"/>
        <end position="155"/>
    </location>
</feature>
<dbReference type="Proteomes" id="UP000001514">
    <property type="component" value="Unassembled WGS sequence"/>
</dbReference>
<evidence type="ECO:0000256" key="3">
    <source>
        <dbReference type="ARBA" id="ARBA00022898"/>
    </source>
</evidence>
<comment type="cofactor">
    <cofactor evidence="1">
        <name>pyridoxal 5'-phosphate</name>
        <dbReference type="ChEBI" id="CHEBI:597326"/>
    </cofactor>
</comment>
<sequence>MQLSGNKLEFLLAEAKVQGADCVITIGGIPSNHCRATAVATICSTAISSCKILLLFFSSAFLLYFGQKKTTRSTVVRFSEFDSVGDMLVEKLRAQERKPYLIPVGGVPGYLLARGYIFAAREIEQQVEAGTCPRLDEIVMACGSGGTTSGLVHGYTVCDSPDYFYDYIQGLASEPSRHCQAG</sequence>
<dbReference type="InterPro" id="IPR027278">
    <property type="entry name" value="ACCD_DCysDesulf"/>
</dbReference>
<evidence type="ECO:0000256" key="1">
    <source>
        <dbReference type="ARBA" id="ARBA00001933"/>
    </source>
</evidence>
<dbReference type="InterPro" id="IPR001926">
    <property type="entry name" value="TrpB-like_PALP"/>
</dbReference>
<dbReference type="SUPFAM" id="SSF53686">
    <property type="entry name" value="Tryptophan synthase beta subunit-like PLP-dependent enzymes"/>
    <property type="match status" value="1"/>
</dbReference>
<dbReference type="AlphaFoldDB" id="D8QTU5"/>
<dbReference type="PANTHER" id="PTHR43780:SF2">
    <property type="entry name" value="1-AMINOCYCLOPROPANE-1-CARBOXYLATE DEAMINASE-RELATED"/>
    <property type="match status" value="1"/>
</dbReference>
<name>D8QTU5_SELML</name>
<evidence type="ECO:0000259" key="4">
    <source>
        <dbReference type="Pfam" id="PF00291"/>
    </source>
</evidence>
<gene>
    <name evidence="5" type="ORF">SELMODRAFT_76920</name>
</gene>
<dbReference type="Gramene" id="EFJ37175">
    <property type="protein sequence ID" value="EFJ37175"/>
    <property type="gene ID" value="SELMODRAFT_76920"/>
</dbReference>
<dbReference type="GO" id="GO:0019148">
    <property type="term" value="F:D-cysteine desulfhydrase activity"/>
    <property type="evidence" value="ECO:0000318"/>
    <property type="project" value="GO_Central"/>
</dbReference>
<evidence type="ECO:0000313" key="5">
    <source>
        <dbReference type="EMBL" id="EFJ37175.1"/>
    </source>
</evidence>
<dbReference type="PANTHER" id="PTHR43780">
    <property type="entry name" value="1-AMINOCYCLOPROPANE-1-CARBOXYLATE DEAMINASE-RELATED"/>
    <property type="match status" value="1"/>
</dbReference>
<organism evidence="6">
    <name type="scientific">Selaginella moellendorffii</name>
    <name type="common">Spikemoss</name>
    <dbReference type="NCBI Taxonomy" id="88036"/>
    <lineage>
        <taxon>Eukaryota</taxon>
        <taxon>Viridiplantae</taxon>
        <taxon>Streptophyta</taxon>
        <taxon>Embryophyta</taxon>
        <taxon>Tracheophyta</taxon>
        <taxon>Lycopodiopsida</taxon>
        <taxon>Selaginellales</taxon>
        <taxon>Selaginellaceae</taxon>
        <taxon>Selaginella</taxon>
    </lineage>
</organism>
<dbReference type="Gene3D" id="3.40.50.1100">
    <property type="match status" value="2"/>
</dbReference>
<dbReference type="Pfam" id="PF00291">
    <property type="entry name" value="PALP"/>
    <property type="match status" value="1"/>
</dbReference>
<accession>D8QTU5</accession>
<comment type="similarity">
    <text evidence="2">Belongs to the ACC deaminase/D-cysteine desulfhydrase family.</text>
</comment>
<proteinExistence type="inferred from homology"/>
<dbReference type="InterPro" id="IPR036052">
    <property type="entry name" value="TrpB-like_PALP_sf"/>
</dbReference>
<dbReference type="STRING" id="88036.D8QTU5"/>
<keyword evidence="6" id="KW-1185">Reference proteome</keyword>
<dbReference type="EMBL" id="GL377566">
    <property type="protein sequence ID" value="EFJ37175.1"/>
    <property type="molecule type" value="Genomic_DNA"/>
</dbReference>
<reference evidence="5 6" key="1">
    <citation type="journal article" date="2011" name="Science">
        <title>The Selaginella genome identifies genetic changes associated with the evolution of vascular plants.</title>
        <authorList>
            <person name="Banks J.A."/>
            <person name="Nishiyama T."/>
            <person name="Hasebe M."/>
            <person name="Bowman J.L."/>
            <person name="Gribskov M."/>
            <person name="dePamphilis C."/>
            <person name="Albert V.A."/>
            <person name="Aono N."/>
            <person name="Aoyama T."/>
            <person name="Ambrose B.A."/>
            <person name="Ashton N.W."/>
            <person name="Axtell M.J."/>
            <person name="Barker E."/>
            <person name="Barker M.S."/>
            <person name="Bennetzen J.L."/>
            <person name="Bonawitz N.D."/>
            <person name="Chapple C."/>
            <person name="Cheng C."/>
            <person name="Correa L.G."/>
            <person name="Dacre M."/>
            <person name="DeBarry J."/>
            <person name="Dreyer I."/>
            <person name="Elias M."/>
            <person name="Engstrom E.M."/>
            <person name="Estelle M."/>
            <person name="Feng L."/>
            <person name="Finet C."/>
            <person name="Floyd S.K."/>
            <person name="Frommer W.B."/>
            <person name="Fujita T."/>
            <person name="Gramzow L."/>
            <person name="Gutensohn M."/>
            <person name="Harholt J."/>
            <person name="Hattori M."/>
            <person name="Heyl A."/>
            <person name="Hirai T."/>
            <person name="Hiwatashi Y."/>
            <person name="Ishikawa M."/>
            <person name="Iwata M."/>
            <person name="Karol K.G."/>
            <person name="Koehler B."/>
            <person name="Kolukisaoglu U."/>
            <person name="Kubo M."/>
            <person name="Kurata T."/>
            <person name="Lalonde S."/>
            <person name="Li K."/>
            <person name="Li Y."/>
            <person name="Litt A."/>
            <person name="Lyons E."/>
            <person name="Manning G."/>
            <person name="Maruyama T."/>
            <person name="Michael T.P."/>
            <person name="Mikami K."/>
            <person name="Miyazaki S."/>
            <person name="Morinaga S."/>
            <person name="Murata T."/>
            <person name="Mueller-Roeber B."/>
            <person name="Nelson D.R."/>
            <person name="Obara M."/>
            <person name="Oguri Y."/>
            <person name="Olmstead R.G."/>
            <person name="Onodera N."/>
            <person name="Petersen B.L."/>
            <person name="Pils B."/>
            <person name="Prigge M."/>
            <person name="Rensing S.A."/>
            <person name="Riano-Pachon D.M."/>
            <person name="Roberts A.W."/>
            <person name="Sato Y."/>
            <person name="Scheller H.V."/>
            <person name="Schulz B."/>
            <person name="Schulz C."/>
            <person name="Shakirov E.V."/>
            <person name="Shibagaki N."/>
            <person name="Shinohara N."/>
            <person name="Shippen D.E."/>
            <person name="Soerensen I."/>
            <person name="Sotooka R."/>
            <person name="Sugimoto N."/>
            <person name="Sugita M."/>
            <person name="Sumikawa N."/>
            <person name="Tanurdzic M."/>
            <person name="Theissen G."/>
            <person name="Ulvskov P."/>
            <person name="Wakazuki S."/>
            <person name="Weng J.K."/>
            <person name="Willats W.W."/>
            <person name="Wipf D."/>
            <person name="Wolf P.G."/>
            <person name="Yang L."/>
            <person name="Zimmer A.D."/>
            <person name="Zhu Q."/>
            <person name="Mitros T."/>
            <person name="Hellsten U."/>
            <person name="Loque D."/>
            <person name="Otillar R."/>
            <person name="Salamov A."/>
            <person name="Schmutz J."/>
            <person name="Shapiro H."/>
            <person name="Lindquist E."/>
            <person name="Lucas S."/>
            <person name="Rokhsar D."/>
            <person name="Grigoriev I.V."/>
        </authorList>
    </citation>
    <scope>NUCLEOTIDE SEQUENCE [LARGE SCALE GENOMIC DNA]</scope>
</reference>
<dbReference type="HOGENOM" id="CLU_1484428_0_0_1"/>
<dbReference type="InParanoid" id="D8QTU5"/>